<dbReference type="InterPro" id="IPR001719">
    <property type="entry name" value="AP_endonuc_2"/>
</dbReference>
<dbReference type="GO" id="GO:0003677">
    <property type="term" value="F:DNA binding"/>
    <property type="evidence" value="ECO:0007669"/>
    <property type="project" value="InterPro"/>
</dbReference>
<reference evidence="2 3" key="1">
    <citation type="submission" date="2020-04" db="EMBL/GenBank/DDBJ databases">
        <title>Metagenomic profiling of ammonia- and methane-oxidizing microorganisms in a Dutch drinking water treatment plant.</title>
        <authorList>
            <person name="Poghosyan L."/>
            <person name="Leucker S."/>
        </authorList>
    </citation>
    <scope>NUCLEOTIDE SEQUENCE [LARGE SCALE GENOMIC DNA]</scope>
    <source>
        <strain evidence="2">S-RSF-IL-03</strain>
    </source>
</reference>
<feature type="domain" description="Xylose isomerase-like TIM barrel" evidence="1">
    <location>
        <begin position="25"/>
        <end position="267"/>
    </location>
</feature>
<name>A0A849SL04_UNCEI</name>
<dbReference type="PANTHER" id="PTHR21445:SF0">
    <property type="entry name" value="APURINIC-APYRIMIDINIC ENDONUCLEASE"/>
    <property type="match status" value="1"/>
</dbReference>
<dbReference type="AlphaFoldDB" id="A0A849SL04"/>
<organism evidence="2 3">
    <name type="scientific">Eiseniibacteriota bacterium</name>
    <dbReference type="NCBI Taxonomy" id="2212470"/>
    <lineage>
        <taxon>Bacteria</taxon>
        <taxon>Candidatus Eiseniibacteriota</taxon>
    </lineage>
</organism>
<dbReference type="GO" id="GO:0008270">
    <property type="term" value="F:zinc ion binding"/>
    <property type="evidence" value="ECO:0007669"/>
    <property type="project" value="InterPro"/>
</dbReference>
<comment type="caution">
    <text evidence="2">The sequence shown here is derived from an EMBL/GenBank/DDBJ whole genome shotgun (WGS) entry which is preliminary data.</text>
</comment>
<proteinExistence type="predicted"/>
<dbReference type="Proteomes" id="UP000580839">
    <property type="component" value="Unassembled WGS sequence"/>
</dbReference>
<evidence type="ECO:0000313" key="3">
    <source>
        <dbReference type="Proteomes" id="UP000580839"/>
    </source>
</evidence>
<dbReference type="GO" id="GO:0003906">
    <property type="term" value="F:DNA-(apurinic or apyrimidinic site) endonuclease activity"/>
    <property type="evidence" value="ECO:0007669"/>
    <property type="project" value="TreeGrafter"/>
</dbReference>
<protein>
    <submittedName>
        <fullName evidence="2">TIM barrel protein</fullName>
    </submittedName>
</protein>
<sequence>MTMRFGSAGNPRSAPRAGTDHGILRAHALGLQCLEMAWGNGVRMGEAAIARVAAAGRDTGLELTAHAPYYLNLSGEPEVVRASEERLVAAARQAWWCGGRSVCFHAGYYGTLGPARASRRIVSALKRITKRLRSEGITLDLRPELTGRSSQAGTLEEIVQWSADIEGVKPCIDFAHQYARSGGAINRYEDFRAMLDLVRDRLGATSLASMHVHLSGIEYRAHGETRHRPLTQSKFRWREVLRALRDAGAAGWVIGESPEIEDDALRLQRAYRRLA</sequence>
<dbReference type="GO" id="GO:0006284">
    <property type="term" value="P:base-excision repair"/>
    <property type="evidence" value="ECO:0007669"/>
    <property type="project" value="TreeGrafter"/>
</dbReference>
<gene>
    <name evidence="2" type="ORF">HOP12_09560</name>
</gene>
<dbReference type="Gene3D" id="3.20.20.150">
    <property type="entry name" value="Divalent-metal-dependent TIM barrel enzymes"/>
    <property type="match status" value="1"/>
</dbReference>
<evidence type="ECO:0000313" key="2">
    <source>
        <dbReference type="EMBL" id="NOT34403.1"/>
    </source>
</evidence>
<dbReference type="Pfam" id="PF01261">
    <property type="entry name" value="AP_endonuc_2"/>
    <property type="match status" value="1"/>
</dbReference>
<dbReference type="EMBL" id="JABFRW010000119">
    <property type="protein sequence ID" value="NOT34403.1"/>
    <property type="molecule type" value="Genomic_DNA"/>
</dbReference>
<dbReference type="SUPFAM" id="SSF51658">
    <property type="entry name" value="Xylose isomerase-like"/>
    <property type="match status" value="1"/>
</dbReference>
<accession>A0A849SL04</accession>
<dbReference type="InterPro" id="IPR036237">
    <property type="entry name" value="Xyl_isomerase-like_sf"/>
</dbReference>
<dbReference type="PANTHER" id="PTHR21445">
    <property type="entry name" value="ENDONUCLEASE IV ENDODEOXYRIBONUCLEASE IV"/>
    <property type="match status" value="1"/>
</dbReference>
<evidence type="ECO:0000259" key="1">
    <source>
        <dbReference type="Pfam" id="PF01261"/>
    </source>
</evidence>
<dbReference type="SMART" id="SM00518">
    <property type="entry name" value="AP2Ec"/>
    <property type="match status" value="1"/>
</dbReference>
<dbReference type="GO" id="GO:0008081">
    <property type="term" value="F:phosphoric diester hydrolase activity"/>
    <property type="evidence" value="ECO:0007669"/>
    <property type="project" value="TreeGrafter"/>
</dbReference>
<dbReference type="InterPro" id="IPR013022">
    <property type="entry name" value="Xyl_isomerase-like_TIM-brl"/>
</dbReference>